<dbReference type="EMBL" id="MN740292">
    <property type="protein sequence ID" value="QHT98341.1"/>
    <property type="molecule type" value="Genomic_DNA"/>
</dbReference>
<dbReference type="AlphaFoldDB" id="A0A6C0IYC8"/>
<evidence type="ECO:0008006" key="2">
    <source>
        <dbReference type="Google" id="ProtNLM"/>
    </source>
</evidence>
<name>A0A6C0IYC8_9ZZZZ</name>
<accession>A0A6C0IYC8</accession>
<organism evidence="1">
    <name type="scientific">viral metagenome</name>
    <dbReference type="NCBI Taxonomy" id="1070528"/>
    <lineage>
        <taxon>unclassified sequences</taxon>
        <taxon>metagenomes</taxon>
        <taxon>organismal metagenomes</taxon>
    </lineage>
</organism>
<evidence type="ECO:0000313" key="1">
    <source>
        <dbReference type="EMBL" id="QHT98341.1"/>
    </source>
</evidence>
<dbReference type="InterPro" id="IPR052419">
    <property type="entry name" value="5_3-deoxyribonucleotidase-like"/>
</dbReference>
<dbReference type="InterPro" id="IPR023214">
    <property type="entry name" value="HAD_sf"/>
</dbReference>
<dbReference type="Gene3D" id="3.40.50.1000">
    <property type="entry name" value="HAD superfamily/HAD-like"/>
    <property type="match status" value="1"/>
</dbReference>
<sequence length="189" mass="22309">MNRVAIDIDEVLVKFLFPMANHHRQVHKLWSKPKYRYVYREIFEVDEPTSQKMVHEFYQSKDFMDLTPIQGSQKAMFNLKKRYDKMYVLTGRQDIAREETEAWIDTYFPGIFDDVILTNSYTPNEIHKADICRALNIGLLIDDNKAICDKCIENGVRALNFIGDEDSIYPWCEESDVSIQGWVDVRQRT</sequence>
<dbReference type="GO" id="GO:0009264">
    <property type="term" value="P:deoxyribonucleotide catabolic process"/>
    <property type="evidence" value="ECO:0007669"/>
    <property type="project" value="InterPro"/>
</dbReference>
<dbReference type="SUPFAM" id="SSF56784">
    <property type="entry name" value="HAD-like"/>
    <property type="match status" value="1"/>
</dbReference>
<proteinExistence type="predicted"/>
<dbReference type="Pfam" id="PF06941">
    <property type="entry name" value="NT5C"/>
    <property type="match status" value="1"/>
</dbReference>
<dbReference type="PANTHER" id="PTHR35134:SF2">
    <property type="entry name" value="NUCLEOTIDASE YQFW-RELATED"/>
    <property type="match status" value="1"/>
</dbReference>
<dbReference type="PANTHER" id="PTHR35134">
    <property type="entry name" value="NUCLEOTIDASE YQFW-RELATED"/>
    <property type="match status" value="1"/>
</dbReference>
<dbReference type="InterPro" id="IPR036412">
    <property type="entry name" value="HAD-like_sf"/>
</dbReference>
<dbReference type="InterPro" id="IPR010708">
    <property type="entry name" value="5'(3')-deoxyribonucleotidase"/>
</dbReference>
<protein>
    <recommendedName>
        <fullName evidence="2">Nucleotidase</fullName>
    </recommendedName>
</protein>
<reference evidence="1" key="1">
    <citation type="journal article" date="2020" name="Nature">
        <title>Giant virus diversity and host interactions through global metagenomics.</title>
        <authorList>
            <person name="Schulz F."/>
            <person name="Roux S."/>
            <person name="Paez-Espino D."/>
            <person name="Jungbluth S."/>
            <person name="Walsh D.A."/>
            <person name="Denef V.J."/>
            <person name="McMahon K.D."/>
            <person name="Konstantinidis K.T."/>
            <person name="Eloe-Fadrosh E.A."/>
            <person name="Kyrpides N.C."/>
            <person name="Woyke T."/>
        </authorList>
    </citation>
    <scope>NUCLEOTIDE SEQUENCE</scope>
    <source>
        <strain evidence="1">GVMAG-M-3300025652-16</strain>
    </source>
</reference>
<dbReference type="GO" id="GO:0008253">
    <property type="term" value="F:5'-nucleotidase activity"/>
    <property type="evidence" value="ECO:0007669"/>
    <property type="project" value="InterPro"/>
</dbReference>